<dbReference type="RefSeq" id="XP_033667878.1">
    <property type="nucleotide sequence ID" value="XM_033812811.1"/>
</dbReference>
<dbReference type="Pfam" id="PF10282">
    <property type="entry name" value="Lactonase"/>
    <property type="match status" value="2"/>
</dbReference>
<dbReference type="EMBL" id="ML993595">
    <property type="protein sequence ID" value="KAF2166989.1"/>
    <property type="molecule type" value="Genomic_DNA"/>
</dbReference>
<evidence type="ECO:0000256" key="2">
    <source>
        <dbReference type="SAM" id="SignalP"/>
    </source>
</evidence>
<dbReference type="InterPro" id="IPR019405">
    <property type="entry name" value="Lactonase_7-beta_prop"/>
</dbReference>
<accession>A0A6A6CML3</accession>
<organism evidence="3 4">
    <name type="scientific">Zasmidium cellare ATCC 36951</name>
    <dbReference type="NCBI Taxonomy" id="1080233"/>
    <lineage>
        <taxon>Eukaryota</taxon>
        <taxon>Fungi</taxon>
        <taxon>Dikarya</taxon>
        <taxon>Ascomycota</taxon>
        <taxon>Pezizomycotina</taxon>
        <taxon>Dothideomycetes</taxon>
        <taxon>Dothideomycetidae</taxon>
        <taxon>Mycosphaerellales</taxon>
        <taxon>Mycosphaerellaceae</taxon>
        <taxon>Zasmidium</taxon>
    </lineage>
</organism>
<dbReference type="Gene3D" id="2.130.10.10">
    <property type="entry name" value="YVTN repeat-like/Quinoprotein amine dehydrogenase"/>
    <property type="match status" value="1"/>
</dbReference>
<feature type="signal peptide" evidence="2">
    <location>
        <begin position="1"/>
        <end position="15"/>
    </location>
</feature>
<dbReference type="OrthoDB" id="9972196at2759"/>
<dbReference type="InterPro" id="IPR015943">
    <property type="entry name" value="WD40/YVTN_repeat-like_dom_sf"/>
</dbReference>
<evidence type="ECO:0000313" key="3">
    <source>
        <dbReference type="EMBL" id="KAF2166989.1"/>
    </source>
</evidence>
<dbReference type="GO" id="GO:0017057">
    <property type="term" value="F:6-phosphogluconolactonase activity"/>
    <property type="evidence" value="ECO:0007669"/>
    <property type="project" value="TreeGrafter"/>
</dbReference>
<reference evidence="3" key="1">
    <citation type="journal article" date="2020" name="Stud. Mycol.">
        <title>101 Dothideomycetes genomes: a test case for predicting lifestyles and emergence of pathogens.</title>
        <authorList>
            <person name="Haridas S."/>
            <person name="Albert R."/>
            <person name="Binder M."/>
            <person name="Bloem J."/>
            <person name="Labutti K."/>
            <person name="Salamov A."/>
            <person name="Andreopoulos B."/>
            <person name="Baker S."/>
            <person name="Barry K."/>
            <person name="Bills G."/>
            <person name="Bluhm B."/>
            <person name="Cannon C."/>
            <person name="Castanera R."/>
            <person name="Culley D."/>
            <person name="Daum C."/>
            <person name="Ezra D."/>
            <person name="Gonzalez J."/>
            <person name="Henrissat B."/>
            <person name="Kuo A."/>
            <person name="Liang C."/>
            <person name="Lipzen A."/>
            <person name="Lutzoni F."/>
            <person name="Magnuson J."/>
            <person name="Mondo S."/>
            <person name="Nolan M."/>
            <person name="Ohm R."/>
            <person name="Pangilinan J."/>
            <person name="Park H.-J."/>
            <person name="Ramirez L."/>
            <person name="Alfaro M."/>
            <person name="Sun H."/>
            <person name="Tritt A."/>
            <person name="Yoshinaga Y."/>
            <person name="Zwiers L.-H."/>
            <person name="Turgeon B."/>
            <person name="Goodwin S."/>
            <person name="Spatafora J."/>
            <person name="Crous P."/>
            <person name="Grigoriev I."/>
        </authorList>
    </citation>
    <scope>NUCLEOTIDE SEQUENCE</scope>
    <source>
        <strain evidence="3">ATCC 36951</strain>
    </source>
</reference>
<dbReference type="Proteomes" id="UP000799537">
    <property type="component" value="Unassembled WGS sequence"/>
</dbReference>
<evidence type="ECO:0000313" key="4">
    <source>
        <dbReference type="Proteomes" id="UP000799537"/>
    </source>
</evidence>
<gene>
    <name evidence="3" type="ORF">M409DRAFT_54747</name>
</gene>
<evidence type="ECO:0000256" key="1">
    <source>
        <dbReference type="ARBA" id="ARBA00005564"/>
    </source>
</evidence>
<dbReference type="InterPro" id="IPR050282">
    <property type="entry name" value="Cycloisomerase_2"/>
</dbReference>
<name>A0A6A6CML3_ZASCE</name>
<dbReference type="PANTHER" id="PTHR30344">
    <property type="entry name" value="6-PHOSPHOGLUCONOLACTONASE-RELATED"/>
    <property type="match status" value="1"/>
</dbReference>
<keyword evidence="2" id="KW-0732">Signal</keyword>
<dbReference type="AlphaFoldDB" id="A0A6A6CML3"/>
<proteinExistence type="inferred from homology"/>
<keyword evidence="4" id="KW-1185">Reference proteome</keyword>
<dbReference type="PANTHER" id="PTHR30344:SF1">
    <property type="entry name" value="6-PHOSPHOGLUCONOLACTONASE"/>
    <property type="match status" value="1"/>
</dbReference>
<sequence>MLNRWLLAVLGPVSAAATRLFIADYGGTLTAISLTARDDNYTATVIYTTQECAPNPGWLTIDPSESVLYCLGEGLGTDTQNGSTLSSFLINADGTLKRVKTDTTISGVANAVVYGNATTQQALAVAHYNGSAVSTWFLHGKGEFSLNQVFPFTMPHPGPVADRQNGPHPHETILDPTEQYLVVPDLGADLVRVFSWDQDTSDLTPLEPLKAAPGSGPRHGAFWNPYGLGCATGCPTYFYVVSELAGTVTGYEVTYKPNRGGLSFREVYKAPSYGILTEGKITLPSEVHVSPDSQYLVIANRNDSTFSIPQRNGSVVVSDSLTTFALQYDGTLLWHQTWPTGKPACRILHKAPSLIQSVSTGGSIPRHYSINSAGTLVAVGNQYDQNVAILLRDPSSGLVGKEVVKIELTGNVTCVVWDEETSVNTFGY</sequence>
<evidence type="ECO:0008006" key="5">
    <source>
        <dbReference type="Google" id="ProtNLM"/>
    </source>
</evidence>
<feature type="chain" id="PRO_5025613909" description="Lactonase family protein" evidence="2">
    <location>
        <begin position="16"/>
        <end position="428"/>
    </location>
</feature>
<protein>
    <recommendedName>
        <fullName evidence="5">Lactonase family protein</fullName>
    </recommendedName>
</protein>
<dbReference type="InterPro" id="IPR011048">
    <property type="entry name" value="Haem_d1_sf"/>
</dbReference>
<dbReference type="GeneID" id="54566083"/>
<dbReference type="SUPFAM" id="SSF51004">
    <property type="entry name" value="C-terminal (heme d1) domain of cytochrome cd1-nitrite reductase"/>
    <property type="match status" value="1"/>
</dbReference>
<comment type="similarity">
    <text evidence="1">Belongs to the cycloisomerase 2 family.</text>
</comment>